<keyword evidence="3" id="KW-0808">Transferase</keyword>
<dbReference type="GO" id="GO:1990189">
    <property type="term" value="F:protein N-terminal-serine acetyltransferase activity"/>
    <property type="evidence" value="ECO:0007669"/>
    <property type="project" value="TreeGrafter"/>
</dbReference>
<dbReference type="EMBL" id="WPCU01000004">
    <property type="protein sequence ID" value="MVA75317.1"/>
    <property type="molecule type" value="Genomic_DNA"/>
</dbReference>
<dbReference type="PROSITE" id="PS51186">
    <property type="entry name" value="GNAT"/>
    <property type="match status" value="1"/>
</dbReference>
<dbReference type="Proteomes" id="UP000435304">
    <property type="component" value="Unassembled WGS sequence"/>
</dbReference>
<reference evidence="3 4" key="1">
    <citation type="submission" date="2019-12" db="EMBL/GenBank/DDBJ databases">
        <title>Auraticoccus cholistani sp. nov., an actinomycete isolated from soil of Cholistan desert.</title>
        <authorList>
            <person name="Cheema M.T."/>
        </authorList>
    </citation>
    <scope>NUCLEOTIDE SEQUENCE [LARGE SCALE GENOMIC DNA]</scope>
    <source>
        <strain evidence="3 4">F435</strain>
    </source>
</reference>
<dbReference type="RefSeq" id="WP_197429790.1">
    <property type="nucleotide sequence ID" value="NZ_WPCU01000004.1"/>
</dbReference>
<dbReference type="GO" id="GO:0008999">
    <property type="term" value="F:protein-N-terminal-alanine acetyltransferase activity"/>
    <property type="evidence" value="ECO:0007669"/>
    <property type="project" value="TreeGrafter"/>
</dbReference>
<dbReference type="SUPFAM" id="SSF55729">
    <property type="entry name" value="Acyl-CoA N-acyltransferases (Nat)"/>
    <property type="match status" value="1"/>
</dbReference>
<name>A0A6A9UVT1_9ACTN</name>
<evidence type="ECO:0000313" key="4">
    <source>
        <dbReference type="Proteomes" id="UP000435304"/>
    </source>
</evidence>
<protein>
    <submittedName>
        <fullName evidence="3">GNAT family N-acetyltransferase</fullName>
    </submittedName>
</protein>
<accession>A0A6A9UVT1</accession>
<dbReference type="AlphaFoldDB" id="A0A6A9UVT1"/>
<dbReference type="Gene3D" id="3.40.630.30">
    <property type="match status" value="1"/>
</dbReference>
<dbReference type="InterPro" id="IPR000182">
    <property type="entry name" value="GNAT_dom"/>
</dbReference>
<dbReference type="InterPro" id="IPR051908">
    <property type="entry name" value="Ribosomal_N-acetyltransferase"/>
</dbReference>
<dbReference type="InterPro" id="IPR016181">
    <property type="entry name" value="Acyl_CoA_acyltransferase"/>
</dbReference>
<dbReference type="Pfam" id="PF13302">
    <property type="entry name" value="Acetyltransf_3"/>
    <property type="match status" value="1"/>
</dbReference>
<organism evidence="3 4">
    <name type="scientific">Auraticoccus cholistanensis</name>
    <dbReference type="NCBI Taxonomy" id="2656650"/>
    <lineage>
        <taxon>Bacteria</taxon>
        <taxon>Bacillati</taxon>
        <taxon>Actinomycetota</taxon>
        <taxon>Actinomycetes</taxon>
        <taxon>Propionibacteriales</taxon>
        <taxon>Propionibacteriaceae</taxon>
        <taxon>Auraticoccus</taxon>
    </lineage>
</organism>
<dbReference type="CDD" id="cd04301">
    <property type="entry name" value="NAT_SF"/>
    <property type="match status" value="1"/>
</dbReference>
<dbReference type="GO" id="GO:0005737">
    <property type="term" value="C:cytoplasm"/>
    <property type="evidence" value="ECO:0007669"/>
    <property type="project" value="TreeGrafter"/>
</dbReference>
<comment type="caution">
    <text evidence="3">The sequence shown here is derived from an EMBL/GenBank/DDBJ whole genome shotgun (WGS) entry which is preliminary data.</text>
</comment>
<feature type="domain" description="N-acetyltransferase" evidence="2">
    <location>
        <begin position="3"/>
        <end position="162"/>
    </location>
</feature>
<dbReference type="PANTHER" id="PTHR43441">
    <property type="entry name" value="RIBOSOMAL-PROTEIN-SERINE ACETYLTRANSFERASE"/>
    <property type="match status" value="1"/>
</dbReference>
<evidence type="ECO:0000259" key="2">
    <source>
        <dbReference type="PROSITE" id="PS51186"/>
    </source>
</evidence>
<feature type="region of interest" description="Disordered" evidence="1">
    <location>
        <begin position="161"/>
        <end position="180"/>
    </location>
</feature>
<proteinExistence type="predicted"/>
<gene>
    <name evidence="3" type="ORF">GC722_04635</name>
</gene>
<evidence type="ECO:0000256" key="1">
    <source>
        <dbReference type="SAM" id="MobiDB-lite"/>
    </source>
</evidence>
<dbReference type="PANTHER" id="PTHR43441:SF10">
    <property type="entry name" value="ACETYLTRANSFERASE"/>
    <property type="match status" value="1"/>
</dbReference>
<evidence type="ECO:0000313" key="3">
    <source>
        <dbReference type="EMBL" id="MVA75317.1"/>
    </source>
</evidence>
<sequence>MELLLRPWALGDAADLVRARASHPDLDRQLPPLDDEVMARSWVRDRQRDPFAVFWALVLDGRAVGQVAVSHLDPRHGTGWFSYWLAAGVRGRGLASRAAATVADWALAAGSLHRLELGHRVDNVASARVAERAGFVAEGVEREKFLYDGVRHDVRTMARLVGDPQPAPYQPVPMSVPARG</sequence>
<keyword evidence="4" id="KW-1185">Reference proteome</keyword>